<evidence type="ECO:0000256" key="6">
    <source>
        <dbReference type="ARBA" id="ARBA00023040"/>
    </source>
</evidence>
<keyword evidence="3" id="KW-1003">Cell membrane</keyword>
<evidence type="ECO:0000256" key="5">
    <source>
        <dbReference type="ARBA" id="ARBA00022989"/>
    </source>
</evidence>
<evidence type="ECO:0000256" key="1">
    <source>
        <dbReference type="ARBA" id="ARBA00004651"/>
    </source>
</evidence>
<dbReference type="InterPro" id="IPR000276">
    <property type="entry name" value="GPCR_Rhodpsn"/>
</dbReference>
<feature type="transmembrane region" description="Helical" evidence="10">
    <location>
        <begin position="239"/>
        <end position="261"/>
    </location>
</feature>
<dbReference type="InterPro" id="IPR017452">
    <property type="entry name" value="GPCR_Rhodpsn_7TM"/>
</dbReference>
<dbReference type="GO" id="GO:0030425">
    <property type="term" value="C:dendrite"/>
    <property type="evidence" value="ECO:0007669"/>
    <property type="project" value="TreeGrafter"/>
</dbReference>
<dbReference type="AlphaFoldDB" id="A0A7R9KVH6"/>
<dbReference type="GO" id="GO:0030594">
    <property type="term" value="F:neurotransmitter receptor activity"/>
    <property type="evidence" value="ECO:0007669"/>
    <property type="project" value="TreeGrafter"/>
</dbReference>
<name>A0A7R9KVH6_9ACAR</name>
<dbReference type="EMBL" id="OC860927">
    <property type="protein sequence ID" value="CAD7629014.1"/>
    <property type="molecule type" value="Genomic_DNA"/>
</dbReference>
<evidence type="ECO:0000256" key="9">
    <source>
        <dbReference type="ARBA" id="ARBA00023224"/>
    </source>
</evidence>
<dbReference type="Gene3D" id="1.20.1070.10">
    <property type="entry name" value="Rhodopsin 7-helix transmembrane proteins"/>
    <property type="match status" value="2"/>
</dbReference>
<evidence type="ECO:0000256" key="3">
    <source>
        <dbReference type="ARBA" id="ARBA00022475"/>
    </source>
</evidence>
<evidence type="ECO:0000256" key="7">
    <source>
        <dbReference type="ARBA" id="ARBA00023136"/>
    </source>
</evidence>
<dbReference type="GO" id="GO:0004993">
    <property type="term" value="F:G protein-coupled serotonin receptor activity"/>
    <property type="evidence" value="ECO:0007669"/>
    <property type="project" value="TreeGrafter"/>
</dbReference>
<dbReference type="GO" id="GO:0007187">
    <property type="term" value="P:G protein-coupled receptor signaling pathway, coupled to cyclic nucleotide second messenger"/>
    <property type="evidence" value="ECO:0007669"/>
    <property type="project" value="TreeGrafter"/>
</dbReference>
<evidence type="ECO:0000313" key="13">
    <source>
        <dbReference type="Proteomes" id="UP000759131"/>
    </source>
</evidence>
<evidence type="ECO:0000256" key="4">
    <source>
        <dbReference type="ARBA" id="ARBA00022692"/>
    </source>
</evidence>
<keyword evidence="5 10" id="KW-1133">Transmembrane helix</keyword>
<evidence type="ECO:0000256" key="2">
    <source>
        <dbReference type="ARBA" id="ARBA00010663"/>
    </source>
</evidence>
<dbReference type="GO" id="GO:0045202">
    <property type="term" value="C:synapse"/>
    <property type="evidence" value="ECO:0007669"/>
    <property type="project" value="GOC"/>
</dbReference>
<evidence type="ECO:0000256" key="10">
    <source>
        <dbReference type="SAM" id="Phobius"/>
    </source>
</evidence>
<dbReference type="Pfam" id="PF00001">
    <property type="entry name" value="7tm_1"/>
    <property type="match status" value="2"/>
</dbReference>
<keyword evidence="6" id="KW-0297">G-protein coupled receptor</keyword>
<evidence type="ECO:0000259" key="11">
    <source>
        <dbReference type="PROSITE" id="PS50262"/>
    </source>
</evidence>
<keyword evidence="9" id="KW-0807">Transducer</keyword>
<feature type="transmembrane region" description="Helical" evidence="10">
    <location>
        <begin position="206"/>
        <end position="227"/>
    </location>
</feature>
<reference evidence="12" key="1">
    <citation type="submission" date="2020-11" db="EMBL/GenBank/DDBJ databases">
        <authorList>
            <person name="Tran Van P."/>
        </authorList>
    </citation>
    <scope>NUCLEOTIDE SEQUENCE</scope>
</reference>
<proteinExistence type="inferred from homology"/>
<sequence>MALYTGYDGWRDRRVFMERLARNLCIPSDDNKYFRIAVVLKFLIPFSIIIPLYIGVYKKSIEYQNRILRQQTFIRRDVILRREFRVARSLAVITAVFAICLLPLNVMFLVTDAKTIHLKPMHAINSHRSIPFGHKKGVLIKQKQDLLVGNDLLFVDIPTTHQYVANAGLERPSGKSLEYQNRILRQQTFIRRDVILRREFRVARSLAVITAVFAICLLPLNVMFLVTDAKTIHLKPMHAINAVVWLLYLNSTLNPILYALLNRDFRIIAKEQHR</sequence>
<dbReference type="EMBL" id="CAJPIZ010006352">
    <property type="protein sequence ID" value="CAG2109444.1"/>
    <property type="molecule type" value="Genomic_DNA"/>
</dbReference>
<accession>A0A7R9KVH6</accession>
<dbReference type="GO" id="GO:0005886">
    <property type="term" value="C:plasma membrane"/>
    <property type="evidence" value="ECO:0007669"/>
    <property type="project" value="UniProtKB-SubCell"/>
</dbReference>
<gene>
    <name evidence="12" type="ORF">OSB1V03_LOCUS9432</name>
</gene>
<dbReference type="PANTHER" id="PTHR24247">
    <property type="entry name" value="5-HYDROXYTRYPTAMINE RECEPTOR"/>
    <property type="match status" value="1"/>
</dbReference>
<feature type="domain" description="G-protein coupled receptors family 1 profile" evidence="11">
    <location>
        <begin position="1"/>
        <end position="258"/>
    </location>
</feature>
<dbReference type="PRINTS" id="PR00237">
    <property type="entry name" value="GPCRRHODOPSN"/>
</dbReference>
<feature type="transmembrane region" description="Helical" evidence="10">
    <location>
        <begin position="33"/>
        <end position="54"/>
    </location>
</feature>
<keyword evidence="8" id="KW-0675">Receptor</keyword>
<comment type="subcellular location">
    <subcellularLocation>
        <location evidence="1">Cell membrane</location>
        <topology evidence="1">Multi-pass membrane protein</topology>
    </subcellularLocation>
</comment>
<keyword evidence="4 10" id="KW-0812">Transmembrane</keyword>
<dbReference type="OrthoDB" id="5957871at2759"/>
<evidence type="ECO:0000313" key="12">
    <source>
        <dbReference type="EMBL" id="CAD7629014.1"/>
    </source>
</evidence>
<dbReference type="SUPFAM" id="SSF81321">
    <property type="entry name" value="Family A G protein-coupled receptor-like"/>
    <property type="match status" value="2"/>
</dbReference>
<protein>
    <recommendedName>
        <fullName evidence="11">G-protein coupled receptors family 1 profile domain-containing protein</fullName>
    </recommendedName>
</protein>
<evidence type="ECO:0000256" key="8">
    <source>
        <dbReference type="ARBA" id="ARBA00023170"/>
    </source>
</evidence>
<organism evidence="12">
    <name type="scientific">Medioppia subpectinata</name>
    <dbReference type="NCBI Taxonomy" id="1979941"/>
    <lineage>
        <taxon>Eukaryota</taxon>
        <taxon>Metazoa</taxon>
        <taxon>Ecdysozoa</taxon>
        <taxon>Arthropoda</taxon>
        <taxon>Chelicerata</taxon>
        <taxon>Arachnida</taxon>
        <taxon>Acari</taxon>
        <taxon>Acariformes</taxon>
        <taxon>Sarcoptiformes</taxon>
        <taxon>Oribatida</taxon>
        <taxon>Brachypylina</taxon>
        <taxon>Oppioidea</taxon>
        <taxon>Oppiidae</taxon>
        <taxon>Medioppia</taxon>
    </lineage>
</organism>
<comment type="similarity">
    <text evidence="2">Belongs to the G-protein coupled receptor 1 family.</text>
</comment>
<dbReference type="PROSITE" id="PS50262">
    <property type="entry name" value="G_PROTEIN_RECEP_F1_2"/>
    <property type="match status" value="1"/>
</dbReference>
<dbReference type="GO" id="GO:0007268">
    <property type="term" value="P:chemical synaptic transmission"/>
    <property type="evidence" value="ECO:0007669"/>
    <property type="project" value="TreeGrafter"/>
</dbReference>
<dbReference type="CDD" id="cd00637">
    <property type="entry name" value="7tm_classA_rhodopsin-like"/>
    <property type="match status" value="1"/>
</dbReference>
<keyword evidence="13" id="KW-1185">Reference proteome</keyword>
<keyword evidence="7 10" id="KW-0472">Membrane</keyword>
<dbReference type="Proteomes" id="UP000759131">
    <property type="component" value="Unassembled WGS sequence"/>
</dbReference>
<feature type="transmembrane region" description="Helical" evidence="10">
    <location>
        <begin position="90"/>
        <end position="111"/>
    </location>
</feature>